<name>A0A1W1BKI1_9ZZZZ</name>
<dbReference type="AlphaFoldDB" id="A0A1W1BKI1"/>
<gene>
    <name evidence="1" type="ORF">MNB_SM-4-315</name>
</gene>
<accession>A0A1W1BKI1</accession>
<organism evidence="1">
    <name type="scientific">hydrothermal vent metagenome</name>
    <dbReference type="NCBI Taxonomy" id="652676"/>
    <lineage>
        <taxon>unclassified sequences</taxon>
        <taxon>metagenomes</taxon>
        <taxon>ecological metagenomes</taxon>
    </lineage>
</organism>
<sequence>MTSDPNSKVVVVKSSSLGKGKRSVFKGDMMSGFFFAL</sequence>
<reference evidence="1" key="1">
    <citation type="submission" date="2016-10" db="EMBL/GenBank/DDBJ databases">
        <authorList>
            <person name="de Groot N.N."/>
        </authorList>
    </citation>
    <scope>NUCLEOTIDE SEQUENCE</scope>
</reference>
<evidence type="ECO:0000313" key="1">
    <source>
        <dbReference type="EMBL" id="SFV54027.1"/>
    </source>
</evidence>
<protein>
    <submittedName>
        <fullName evidence="1">Uncharacterized protein</fullName>
    </submittedName>
</protein>
<proteinExistence type="predicted"/>
<dbReference type="EMBL" id="FPHF01000027">
    <property type="protein sequence ID" value="SFV54027.1"/>
    <property type="molecule type" value="Genomic_DNA"/>
</dbReference>